<accession>A0A0A9QIH3</accession>
<protein>
    <submittedName>
        <fullName evidence="1">Uncharacterized protein</fullName>
    </submittedName>
</protein>
<organism evidence="1">
    <name type="scientific">Arundo donax</name>
    <name type="common">Giant reed</name>
    <name type="synonym">Donax arundinaceus</name>
    <dbReference type="NCBI Taxonomy" id="35708"/>
    <lineage>
        <taxon>Eukaryota</taxon>
        <taxon>Viridiplantae</taxon>
        <taxon>Streptophyta</taxon>
        <taxon>Embryophyta</taxon>
        <taxon>Tracheophyta</taxon>
        <taxon>Spermatophyta</taxon>
        <taxon>Magnoliopsida</taxon>
        <taxon>Liliopsida</taxon>
        <taxon>Poales</taxon>
        <taxon>Poaceae</taxon>
        <taxon>PACMAD clade</taxon>
        <taxon>Arundinoideae</taxon>
        <taxon>Arundineae</taxon>
        <taxon>Arundo</taxon>
    </lineage>
</organism>
<evidence type="ECO:0000313" key="1">
    <source>
        <dbReference type="EMBL" id="JAD56362.1"/>
    </source>
</evidence>
<dbReference type="Gene3D" id="1.10.510.10">
    <property type="entry name" value="Transferase(Phosphotransferase) domain 1"/>
    <property type="match status" value="1"/>
</dbReference>
<name>A0A0A9QIH3_ARUDO</name>
<reference evidence="1" key="2">
    <citation type="journal article" date="2015" name="Data Brief">
        <title>Shoot transcriptome of the giant reed, Arundo donax.</title>
        <authorList>
            <person name="Barrero R.A."/>
            <person name="Guerrero F.D."/>
            <person name="Moolhuijzen P."/>
            <person name="Goolsby J.A."/>
            <person name="Tidwell J."/>
            <person name="Bellgard S.E."/>
            <person name="Bellgard M.I."/>
        </authorList>
    </citation>
    <scope>NUCLEOTIDE SEQUENCE</scope>
    <source>
        <tissue evidence="1">Shoot tissue taken approximately 20 cm above the soil surface</tissue>
    </source>
</reference>
<dbReference type="InterPro" id="IPR011009">
    <property type="entry name" value="Kinase-like_dom_sf"/>
</dbReference>
<reference evidence="1" key="1">
    <citation type="submission" date="2014-09" db="EMBL/GenBank/DDBJ databases">
        <authorList>
            <person name="Magalhaes I.L.F."/>
            <person name="Oliveira U."/>
            <person name="Santos F.R."/>
            <person name="Vidigal T.H.D.A."/>
            <person name="Brescovit A.D."/>
            <person name="Santos A.J."/>
        </authorList>
    </citation>
    <scope>NUCLEOTIDE SEQUENCE</scope>
    <source>
        <tissue evidence="1">Shoot tissue taken approximately 20 cm above the soil surface</tissue>
    </source>
</reference>
<dbReference type="AlphaFoldDB" id="A0A0A9QIH3"/>
<proteinExistence type="predicted"/>
<dbReference type="EMBL" id="GBRH01241533">
    <property type="protein sequence ID" value="JAD56362.1"/>
    <property type="molecule type" value="Transcribed_RNA"/>
</dbReference>
<dbReference type="SUPFAM" id="SSF56112">
    <property type="entry name" value="Protein kinase-like (PK-like)"/>
    <property type="match status" value="1"/>
</dbReference>
<sequence length="45" mass="4635">MTACVSDFGLARFLCTDSSCATNGFTSLSRLKGSIGYIAPGDVNS</sequence>